<sequence>MSNFLAVLAAAGSIMLALGILYSTVWLMISGAAVLALAVVLAVLIAPRARRDR</sequence>
<protein>
    <submittedName>
        <fullName evidence="2">Uncharacterized protein</fullName>
    </submittedName>
</protein>
<gene>
    <name evidence="2" type="ORF">Ari01nite_86880</name>
</gene>
<evidence type="ECO:0000313" key="2">
    <source>
        <dbReference type="EMBL" id="GIF01224.1"/>
    </source>
</evidence>
<comment type="caution">
    <text evidence="2">The sequence shown here is derived from an EMBL/GenBank/DDBJ whole genome shotgun (WGS) entry which is preliminary data.</text>
</comment>
<keyword evidence="1" id="KW-1133">Transmembrane helix</keyword>
<keyword evidence="1" id="KW-0812">Transmembrane</keyword>
<dbReference type="AlphaFoldDB" id="A0A919K9Z9"/>
<proteinExistence type="predicted"/>
<keyword evidence="1" id="KW-0472">Membrane</keyword>
<feature type="transmembrane region" description="Helical" evidence="1">
    <location>
        <begin position="27"/>
        <end position="46"/>
    </location>
</feature>
<dbReference type="EMBL" id="BOMV01000100">
    <property type="protein sequence ID" value="GIF01224.1"/>
    <property type="molecule type" value="Genomic_DNA"/>
</dbReference>
<keyword evidence="3" id="KW-1185">Reference proteome</keyword>
<organism evidence="2 3">
    <name type="scientific">Paractinoplanes rishiriensis</name>
    <dbReference type="NCBI Taxonomy" id="1050105"/>
    <lineage>
        <taxon>Bacteria</taxon>
        <taxon>Bacillati</taxon>
        <taxon>Actinomycetota</taxon>
        <taxon>Actinomycetes</taxon>
        <taxon>Micromonosporales</taxon>
        <taxon>Micromonosporaceae</taxon>
        <taxon>Paractinoplanes</taxon>
    </lineage>
</organism>
<name>A0A919K9Z9_9ACTN</name>
<evidence type="ECO:0000256" key="1">
    <source>
        <dbReference type="SAM" id="Phobius"/>
    </source>
</evidence>
<evidence type="ECO:0000313" key="3">
    <source>
        <dbReference type="Proteomes" id="UP000636960"/>
    </source>
</evidence>
<dbReference type="Proteomes" id="UP000636960">
    <property type="component" value="Unassembled WGS sequence"/>
</dbReference>
<accession>A0A919K9Z9</accession>
<dbReference type="RefSeq" id="WP_203789792.1">
    <property type="nucleotide sequence ID" value="NZ_BOMV01000100.1"/>
</dbReference>
<reference evidence="2" key="1">
    <citation type="submission" date="2021-01" db="EMBL/GenBank/DDBJ databases">
        <title>Whole genome shotgun sequence of Actinoplanes rishiriensis NBRC 108556.</title>
        <authorList>
            <person name="Komaki H."/>
            <person name="Tamura T."/>
        </authorList>
    </citation>
    <scope>NUCLEOTIDE SEQUENCE</scope>
    <source>
        <strain evidence="2">NBRC 108556</strain>
    </source>
</reference>